<comment type="caution">
    <text evidence="2">The sequence shown here is derived from an EMBL/GenBank/DDBJ whole genome shotgun (WGS) entry which is preliminary data.</text>
</comment>
<protein>
    <submittedName>
        <fullName evidence="2">SIGMA FACTOR BINDING PROTEIN 1 CHLOROPLASTIC</fullName>
    </submittedName>
</protein>
<evidence type="ECO:0000313" key="3">
    <source>
        <dbReference type="Proteomes" id="UP001151532"/>
    </source>
</evidence>
<dbReference type="EMBL" id="JAPFFK010000016">
    <property type="protein sequence ID" value="KAJ6704849.1"/>
    <property type="molecule type" value="Genomic_DNA"/>
</dbReference>
<keyword evidence="3" id="KW-1185">Reference proteome</keyword>
<organism evidence="2 3">
    <name type="scientific">Salix purpurea</name>
    <name type="common">Purple osier willow</name>
    <dbReference type="NCBI Taxonomy" id="77065"/>
    <lineage>
        <taxon>Eukaryota</taxon>
        <taxon>Viridiplantae</taxon>
        <taxon>Streptophyta</taxon>
        <taxon>Embryophyta</taxon>
        <taxon>Tracheophyta</taxon>
        <taxon>Spermatophyta</taxon>
        <taxon>Magnoliopsida</taxon>
        <taxon>eudicotyledons</taxon>
        <taxon>Gunneridae</taxon>
        <taxon>Pentapetalae</taxon>
        <taxon>rosids</taxon>
        <taxon>fabids</taxon>
        <taxon>Malpighiales</taxon>
        <taxon>Salicaceae</taxon>
        <taxon>Saliceae</taxon>
        <taxon>Salix</taxon>
    </lineage>
</organism>
<dbReference type="InterPro" id="IPR008889">
    <property type="entry name" value="VQ"/>
</dbReference>
<name>A0A9Q0QEX6_SALPP</name>
<gene>
    <name evidence="2" type="ORF">OIU79_009709</name>
</gene>
<proteinExistence type="predicted"/>
<dbReference type="PANTHER" id="PTHR33624:SF30">
    <property type="entry name" value="VQ DOMAIN-CONTAINING PROTEIN"/>
    <property type="match status" value="1"/>
</dbReference>
<dbReference type="Proteomes" id="UP001151532">
    <property type="component" value="Chromosome 3"/>
</dbReference>
<dbReference type="PANTHER" id="PTHR33624">
    <property type="entry name" value="SIGMA FACTOR BINDING PROTEIN 1, CHLOROPLASTIC"/>
    <property type="match status" value="1"/>
</dbReference>
<evidence type="ECO:0000259" key="1">
    <source>
        <dbReference type="Pfam" id="PF05678"/>
    </source>
</evidence>
<dbReference type="OrthoDB" id="1725273at2759"/>
<dbReference type="InterPro" id="IPR039335">
    <property type="entry name" value="SIB1/2"/>
</dbReference>
<evidence type="ECO:0000313" key="2">
    <source>
        <dbReference type="EMBL" id="KAJ6704849.1"/>
    </source>
</evidence>
<dbReference type="AlphaFoldDB" id="A0A9Q0QEX6"/>
<sequence length="173" mass="19202">MSAPYIRYVHRMTSYLKNYFYLHTENTESLSLSAMDLLGVSTKVGKRSHTKRSKKAIKVVYISSPMKVKTSASEFRALVQELTGKDSDAERFLDINGALNSPGVPHQTAAGYDRHRASMFPLTDSCHDDSPSTTSSESFLESLDGFPSMEAGGFMGMLQSSLFHESFQLDVLN</sequence>
<reference evidence="2" key="1">
    <citation type="submission" date="2022-11" db="EMBL/GenBank/DDBJ databases">
        <authorList>
            <person name="Hyden B.L."/>
            <person name="Feng K."/>
            <person name="Yates T."/>
            <person name="Jawdy S."/>
            <person name="Smart L.B."/>
            <person name="Muchero W."/>
        </authorList>
    </citation>
    <scope>NUCLEOTIDE SEQUENCE</scope>
    <source>
        <tissue evidence="2">Shoot tip</tissue>
    </source>
</reference>
<reference evidence="2" key="2">
    <citation type="journal article" date="2023" name="Int. J. Mol. Sci.">
        <title>De Novo Assembly and Annotation of 11 Diverse Shrub Willow (Salix) Genomes Reveals Novel Gene Organization in Sex-Linked Regions.</title>
        <authorList>
            <person name="Hyden B."/>
            <person name="Feng K."/>
            <person name="Yates T.B."/>
            <person name="Jawdy S."/>
            <person name="Cereghino C."/>
            <person name="Smart L.B."/>
            <person name="Muchero W."/>
        </authorList>
    </citation>
    <scope>NUCLEOTIDE SEQUENCE</scope>
    <source>
        <tissue evidence="2">Shoot tip</tissue>
    </source>
</reference>
<feature type="domain" description="VQ" evidence="1">
    <location>
        <begin position="62"/>
        <end position="88"/>
    </location>
</feature>
<accession>A0A9Q0QEX6</accession>
<dbReference type="Pfam" id="PF05678">
    <property type="entry name" value="VQ"/>
    <property type="match status" value="1"/>
</dbReference>